<reference evidence="2" key="1">
    <citation type="journal article" date="2012" name="Science">
        <title>Fermentation, hydrogen, and sulfur metabolism in multiple uncultivated bacterial phyla.</title>
        <authorList>
            <person name="Wrighton K.C."/>
            <person name="Thomas B.C."/>
            <person name="Sharon I."/>
            <person name="Miller C.S."/>
            <person name="Castelle C.J."/>
            <person name="VerBerkmoes N.C."/>
            <person name="Wilkins M.J."/>
            <person name="Hettich R.L."/>
            <person name="Lipton M.S."/>
            <person name="Williams K.H."/>
            <person name="Long P.E."/>
            <person name="Banfield J.F."/>
        </authorList>
    </citation>
    <scope>NUCLEOTIDE SEQUENCE [LARGE SCALE GENOMIC DNA]</scope>
</reference>
<evidence type="ECO:0000256" key="1">
    <source>
        <dbReference type="SAM" id="Phobius"/>
    </source>
</evidence>
<dbReference type="AlphaFoldDB" id="K1Z641"/>
<proteinExistence type="predicted"/>
<accession>K1Z641</accession>
<feature type="transmembrane region" description="Helical" evidence="1">
    <location>
        <begin position="136"/>
        <end position="160"/>
    </location>
</feature>
<feature type="transmembrane region" description="Helical" evidence="1">
    <location>
        <begin position="215"/>
        <end position="240"/>
    </location>
</feature>
<gene>
    <name evidence="2" type="ORF">ACD_71C00057G0004</name>
</gene>
<feature type="transmembrane region" description="Helical" evidence="1">
    <location>
        <begin position="181"/>
        <end position="203"/>
    </location>
</feature>
<organism evidence="2">
    <name type="scientific">uncultured bacterium</name>
    <name type="common">gcode 4</name>
    <dbReference type="NCBI Taxonomy" id="1234023"/>
    <lineage>
        <taxon>Bacteria</taxon>
        <taxon>environmental samples</taxon>
    </lineage>
</organism>
<protein>
    <submittedName>
        <fullName evidence="2">Uncharacterized protein</fullName>
    </submittedName>
</protein>
<comment type="caution">
    <text evidence="2">The sequence shown here is derived from an EMBL/GenBank/DDBJ whole genome shotgun (WGS) entry which is preliminary data.</text>
</comment>
<feature type="transmembrane region" description="Helical" evidence="1">
    <location>
        <begin position="110"/>
        <end position="130"/>
    </location>
</feature>
<keyword evidence="1" id="KW-0812">Transmembrane</keyword>
<name>K1Z641_9BACT</name>
<dbReference type="EMBL" id="AMFJ01028788">
    <property type="protein sequence ID" value="EKD44651.1"/>
    <property type="molecule type" value="Genomic_DNA"/>
</dbReference>
<evidence type="ECO:0000313" key="2">
    <source>
        <dbReference type="EMBL" id="EKD44651.1"/>
    </source>
</evidence>
<keyword evidence="1" id="KW-1133">Transmembrane helix</keyword>
<sequence>MQITDFLAQNKDRSIWGSYSFQEFIDFYKKNKLSWDDITVVKYSKNYYIFQIHSLSKAQIVVSNWKESISSEQEFFINSIINGVNLIEPRKKDISFIYFLFSEIRLRWKALAFFILFFLSAPLLIKSWLLDLSKKIVEIFISILWVYFSIMIVFLTTSWFKYSKEFFTNWKLSHYWNIDKNLAKLCLYSIFYLVFLLMGLYLICNKGFYFNWLRNVWFLLIWFWFYITYLNFINLIDFYIDKISYLRFWEYKDSFFEENFNYKSEK</sequence>
<keyword evidence="1" id="KW-0472">Membrane</keyword>